<organism evidence="1 2">
    <name type="scientific">Acinetobacter tjernbergiae DSM 14971 = CIP 107465</name>
    <dbReference type="NCBI Taxonomy" id="1120928"/>
    <lineage>
        <taxon>Bacteria</taxon>
        <taxon>Pseudomonadati</taxon>
        <taxon>Pseudomonadota</taxon>
        <taxon>Gammaproteobacteria</taxon>
        <taxon>Moraxellales</taxon>
        <taxon>Moraxellaceae</taxon>
        <taxon>Acinetobacter</taxon>
    </lineage>
</organism>
<name>V2V1K0_9GAMM</name>
<evidence type="ECO:0000313" key="1">
    <source>
        <dbReference type="EMBL" id="ESK56157.1"/>
    </source>
</evidence>
<protein>
    <submittedName>
        <fullName evidence="1">Uncharacterized protein</fullName>
    </submittedName>
</protein>
<reference evidence="1 2" key="1">
    <citation type="submission" date="2013-10" db="EMBL/GenBank/DDBJ databases">
        <title>The Genome Sequence of Acinetobacter tjernbergiae CIP107465.</title>
        <authorList>
            <consortium name="The Broad Institute Genomics Platform"/>
            <consortium name="The Broad Institute Genome Sequencing Center for Infectious Disease"/>
            <person name="Cerqueira G."/>
            <person name="Feldgarden M."/>
            <person name="Courvalin P."/>
            <person name="Grillot-Courvalin C."/>
            <person name="Clermont D."/>
            <person name="Rocha E."/>
            <person name="Yoon E.-J."/>
            <person name="Nemec A."/>
            <person name="Young S.K."/>
            <person name="Zeng Q."/>
            <person name="Gargeya S."/>
            <person name="Fitzgerald M."/>
            <person name="Abouelleil A."/>
            <person name="Alvarado L."/>
            <person name="Berlin A.M."/>
            <person name="Chapman S.B."/>
            <person name="Gainer-Dewar J."/>
            <person name="Goldberg J."/>
            <person name="Gnerre S."/>
            <person name="Griggs A."/>
            <person name="Gujja S."/>
            <person name="Hansen M."/>
            <person name="Howarth C."/>
            <person name="Imamovic A."/>
            <person name="Ireland A."/>
            <person name="Larimer J."/>
            <person name="McCowan C."/>
            <person name="Murphy C."/>
            <person name="Pearson M."/>
            <person name="Poon T.W."/>
            <person name="Priest M."/>
            <person name="Roberts A."/>
            <person name="Saif S."/>
            <person name="Shea T."/>
            <person name="Sykes S."/>
            <person name="Wortman J."/>
            <person name="Nusbaum C."/>
            <person name="Birren B."/>
        </authorList>
    </citation>
    <scope>NUCLEOTIDE SEQUENCE [LARGE SCALE GENOMIC DNA]</scope>
    <source>
        <strain evidence="1 2">CIP 107465</strain>
    </source>
</reference>
<dbReference type="OrthoDB" id="6702415at2"/>
<dbReference type="AlphaFoldDB" id="V2V1K0"/>
<comment type="caution">
    <text evidence="1">The sequence shown here is derived from an EMBL/GenBank/DDBJ whole genome shotgun (WGS) entry which is preliminary data.</text>
</comment>
<dbReference type="Proteomes" id="UP000017404">
    <property type="component" value="Unassembled WGS sequence"/>
</dbReference>
<sequence>MSSLLYLSNQALHQLQGQKTQSIDCQAVSQYKKNLQEIKQRKQWKTTGTGAQFMGMSQYDDADEFANIFPVDAVLTDDQQMIYAARLQDGCAIYIKSLLDPQQAEALVLRNNEFVVHHLDYEAQNKRLILSASKGYAYERHLCVLGLDSSRLQYITEGDCQDEHPCFDPQQPDIVYYDSCGFAYDQQGNVSVGPKEICRLNLKTGELETMISDPRYDFYKPQIDATGQLYFLKRPYKNQSYSGSSLKDILYAPFKIIRAVIGWLDFFTQRYTGESLKSTSGANPAKARQKSEEELFVEGNLIKAQKALQQNQSAGEKFAGVIPRNWELIQYSAAGEQKVLKRGVLGYALNTEGSLYYSNGKYLIAMTADQTEQMLVEARLINKIMC</sequence>
<dbReference type="SUPFAM" id="SSF82171">
    <property type="entry name" value="DPP6 N-terminal domain-like"/>
    <property type="match status" value="1"/>
</dbReference>
<dbReference type="eggNOG" id="COG0823">
    <property type="taxonomic scope" value="Bacteria"/>
</dbReference>
<proteinExistence type="predicted"/>
<dbReference type="RefSeq" id="WP_018677467.1">
    <property type="nucleotide sequence ID" value="NZ_AYEV01000011.1"/>
</dbReference>
<keyword evidence="2" id="KW-1185">Reference proteome</keyword>
<gene>
    <name evidence="1" type="ORF">F990_01373</name>
</gene>
<evidence type="ECO:0000313" key="2">
    <source>
        <dbReference type="Proteomes" id="UP000017404"/>
    </source>
</evidence>
<accession>V2V1K0</accession>
<dbReference type="EMBL" id="AYEV01000011">
    <property type="protein sequence ID" value="ESK56157.1"/>
    <property type="molecule type" value="Genomic_DNA"/>
</dbReference>
<dbReference type="PATRIC" id="fig|1120928.5.peg.1399"/>
<dbReference type="STRING" id="202955.GCA_000759995_02605"/>